<keyword evidence="3" id="KW-1185">Reference proteome</keyword>
<evidence type="ECO:0000313" key="2">
    <source>
        <dbReference type="EMBL" id="KAE8657952.1"/>
    </source>
</evidence>
<feature type="domain" description="IBH1-like N-terminal" evidence="1">
    <location>
        <begin position="4"/>
        <end position="48"/>
    </location>
</feature>
<protein>
    <recommendedName>
        <fullName evidence="1">IBH1-like N-terminal domain-containing protein</fullName>
    </recommendedName>
</protein>
<comment type="caution">
    <text evidence="2">The sequence shown here is derived from an EMBL/GenBank/DDBJ whole genome shotgun (WGS) entry which is preliminary data.</text>
</comment>
<dbReference type="AlphaFoldDB" id="A0A6A2WGC5"/>
<organism evidence="2 3">
    <name type="scientific">Hibiscus syriacus</name>
    <name type="common">Rose of Sharon</name>
    <dbReference type="NCBI Taxonomy" id="106335"/>
    <lineage>
        <taxon>Eukaryota</taxon>
        <taxon>Viridiplantae</taxon>
        <taxon>Streptophyta</taxon>
        <taxon>Embryophyta</taxon>
        <taxon>Tracheophyta</taxon>
        <taxon>Spermatophyta</taxon>
        <taxon>Magnoliopsida</taxon>
        <taxon>eudicotyledons</taxon>
        <taxon>Gunneridae</taxon>
        <taxon>Pentapetalae</taxon>
        <taxon>rosids</taxon>
        <taxon>malvids</taxon>
        <taxon>Malvales</taxon>
        <taxon>Malvaceae</taxon>
        <taxon>Malvoideae</taxon>
        <taxon>Hibiscus</taxon>
    </lineage>
</organism>
<dbReference type="EMBL" id="VEPZ02001749">
    <property type="protein sequence ID" value="KAE8657952.1"/>
    <property type="molecule type" value="Genomic_DNA"/>
</dbReference>
<dbReference type="Proteomes" id="UP000436088">
    <property type="component" value="Unassembled WGS sequence"/>
</dbReference>
<dbReference type="InterPro" id="IPR059002">
    <property type="entry name" value="IBH1_N"/>
</dbReference>
<accession>A0A6A2WGC5</accession>
<evidence type="ECO:0000313" key="3">
    <source>
        <dbReference type="Proteomes" id="UP000436088"/>
    </source>
</evidence>
<sequence length="80" mass="9066">MGLQRWSFSNKEMGILERKKAIKLSADIAMASARNGTTCWSRALIANAYSKREKHLVSNLHRWSTARGSEARRYLKGVAE</sequence>
<reference evidence="2" key="1">
    <citation type="submission" date="2019-09" db="EMBL/GenBank/DDBJ databases">
        <title>Draft genome information of white flower Hibiscus syriacus.</title>
        <authorList>
            <person name="Kim Y.-M."/>
        </authorList>
    </citation>
    <scope>NUCLEOTIDE SEQUENCE [LARGE SCALE GENOMIC DNA]</scope>
    <source>
        <strain evidence="2">YM2019G1</strain>
    </source>
</reference>
<dbReference type="Pfam" id="PF26576">
    <property type="entry name" value="IBH1_N"/>
    <property type="match status" value="1"/>
</dbReference>
<proteinExistence type="predicted"/>
<gene>
    <name evidence="2" type="ORF">F3Y22_tig00116976pilonHSYRG00183</name>
</gene>
<name>A0A6A2WGC5_HIBSY</name>
<evidence type="ECO:0000259" key="1">
    <source>
        <dbReference type="Pfam" id="PF26576"/>
    </source>
</evidence>